<dbReference type="Gene3D" id="2.40.30.10">
    <property type="entry name" value="Translation factors"/>
    <property type="match status" value="1"/>
</dbReference>
<evidence type="ECO:0000256" key="5">
    <source>
        <dbReference type="ARBA" id="ARBA00023251"/>
    </source>
</evidence>
<dbReference type="SMART" id="SM00889">
    <property type="entry name" value="EFG_IV"/>
    <property type="match status" value="1"/>
</dbReference>
<dbReference type="PRINTS" id="PR01037">
    <property type="entry name" value="TCRTETOQM"/>
</dbReference>
<dbReference type="RefSeq" id="WP_349659942.1">
    <property type="nucleotide sequence ID" value="NZ_JBEGDG010000007.1"/>
</dbReference>
<keyword evidence="8" id="KW-1185">Reference proteome</keyword>
<evidence type="ECO:0000313" key="7">
    <source>
        <dbReference type="EMBL" id="MEQ6355314.1"/>
    </source>
</evidence>
<protein>
    <submittedName>
        <fullName evidence="7">Translation factor GTPase family protein</fullName>
    </submittedName>
</protein>
<evidence type="ECO:0000259" key="6">
    <source>
        <dbReference type="PROSITE" id="PS51722"/>
    </source>
</evidence>
<feature type="domain" description="Tr-type G" evidence="6">
    <location>
        <begin position="1"/>
        <end position="234"/>
    </location>
</feature>
<dbReference type="Proteomes" id="UP001478862">
    <property type="component" value="Unassembled WGS sequence"/>
</dbReference>
<dbReference type="InterPro" id="IPR005517">
    <property type="entry name" value="Transl_elong_EFG/EF2_IV"/>
</dbReference>
<dbReference type="InterPro" id="IPR027417">
    <property type="entry name" value="P-loop_NTPase"/>
</dbReference>
<evidence type="ECO:0000256" key="4">
    <source>
        <dbReference type="ARBA" id="ARBA00023134"/>
    </source>
</evidence>
<dbReference type="Gene3D" id="3.30.230.10">
    <property type="match status" value="1"/>
</dbReference>
<dbReference type="InterPro" id="IPR053905">
    <property type="entry name" value="EF-G-like_DII"/>
</dbReference>
<dbReference type="SUPFAM" id="SSF52540">
    <property type="entry name" value="P-loop containing nucleoside triphosphate hydrolases"/>
    <property type="match status" value="1"/>
</dbReference>
<dbReference type="Pfam" id="PF00009">
    <property type="entry name" value="GTP_EFTU"/>
    <property type="match status" value="1"/>
</dbReference>
<dbReference type="Pfam" id="PF00679">
    <property type="entry name" value="EFG_C"/>
    <property type="match status" value="1"/>
</dbReference>
<dbReference type="Gene3D" id="3.30.70.870">
    <property type="entry name" value="Elongation Factor G (Translational Gtpase), domain 3"/>
    <property type="match status" value="1"/>
</dbReference>
<dbReference type="InterPro" id="IPR035650">
    <property type="entry name" value="Tet_C"/>
</dbReference>
<dbReference type="InterPro" id="IPR009000">
    <property type="entry name" value="Transl_B-barrel_sf"/>
</dbReference>
<dbReference type="PRINTS" id="PR00315">
    <property type="entry name" value="ELONGATNFCT"/>
</dbReference>
<evidence type="ECO:0000256" key="2">
    <source>
        <dbReference type="ARBA" id="ARBA00022741"/>
    </source>
</evidence>
<dbReference type="Pfam" id="PF22042">
    <property type="entry name" value="EF-G_D2"/>
    <property type="match status" value="1"/>
</dbReference>
<dbReference type="SUPFAM" id="SSF54211">
    <property type="entry name" value="Ribosomal protein S5 domain 2-like"/>
    <property type="match status" value="1"/>
</dbReference>
<dbReference type="InterPro" id="IPR035647">
    <property type="entry name" value="EFG_III/V"/>
</dbReference>
<evidence type="ECO:0000313" key="8">
    <source>
        <dbReference type="Proteomes" id="UP001478862"/>
    </source>
</evidence>
<dbReference type="PANTHER" id="PTHR43261:SF1">
    <property type="entry name" value="RIBOSOME-RELEASING FACTOR 2, MITOCHONDRIAL"/>
    <property type="match status" value="1"/>
</dbReference>
<dbReference type="EMBL" id="JBEGDG010000007">
    <property type="protein sequence ID" value="MEQ6355314.1"/>
    <property type="molecule type" value="Genomic_DNA"/>
</dbReference>
<evidence type="ECO:0000256" key="1">
    <source>
        <dbReference type="ARBA" id="ARBA00003987"/>
    </source>
</evidence>
<keyword evidence="4" id="KW-0342">GTP-binding</keyword>
<dbReference type="InterPro" id="IPR020568">
    <property type="entry name" value="Ribosomal_Su5_D2-typ_SF"/>
</dbReference>
<gene>
    <name evidence="7" type="ORF">ABNX05_11855</name>
</gene>
<dbReference type="Gene3D" id="3.30.70.240">
    <property type="match status" value="1"/>
</dbReference>
<dbReference type="SUPFAM" id="SSF54980">
    <property type="entry name" value="EF-G C-terminal domain-like"/>
    <property type="match status" value="2"/>
</dbReference>
<comment type="function">
    <text evidence="1">Abolishes the inhibitory effect of tetracyclin on protein synthesis by a non-covalent modification of the ribosomes.</text>
</comment>
<dbReference type="Gene3D" id="3.40.50.300">
    <property type="entry name" value="P-loop containing nucleotide triphosphate hydrolases"/>
    <property type="match status" value="1"/>
</dbReference>
<dbReference type="SUPFAM" id="SSF50447">
    <property type="entry name" value="Translation proteins"/>
    <property type="match status" value="1"/>
</dbReference>
<dbReference type="InterPro" id="IPR005225">
    <property type="entry name" value="Small_GTP-bd"/>
</dbReference>
<keyword evidence="2" id="KW-0547">Nucleotide-binding</keyword>
<organism evidence="7 8">
    <name type="scientific">Lysinibacillus zambalensis</name>
    <dbReference type="NCBI Taxonomy" id="3160866"/>
    <lineage>
        <taxon>Bacteria</taxon>
        <taxon>Bacillati</taxon>
        <taxon>Bacillota</taxon>
        <taxon>Bacilli</taxon>
        <taxon>Bacillales</taxon>
        <taxon>Bacillaceae</taxon>
        <taxon>Lysinibacillus</taxon>
    </lineage>
</organism>
<dbReference type="InterPro" id="IPR000640">
    <property type="entry name" value="EFG_V-like"/>
</dbReference>
<dbReference type="SMART" id="SM00838">
    <property type="entry name" value="EFG_C"/>
    <property type="match status" value="1"/>
</dbReference>
<dbReference type="PANTHER" id="PTHR43261">
    <property type="entry name" value="TRANSLATION ELONGATION FACTOR G-RELATED"/>
    <property type="match status" value="1"/>
</dbReference>
<proteinExistence type="predicted"/>
<accession>A0ABV1MTS7</accession>
<dbReference type="PROSITE" id="PS51722">
    <property type="entry name" value="G_TR_2"/>
    <property type="match status" value="1"/>
</dbReference>
<sequence>MHVTIGVLAHVDAGKTTFSEQLLFHTNSIQARGRVDHQDTFLDSHELERQRGITIFAEQGRMTLGDDTYTLIDTPGHVDFSPEMERAIRVMDYAIIIVSAVEGIQGHTETVWQLLRQYHVPTFFFINKIDREGADVEAVMAALQKDCSADVLFVDEPLRSDYVSNDIMEWLAERDEHLLDAFLNETLDSSSCLTHLSRMIKQEKAFLCFTGSALKDSGIKEFLTQLPLLTETQFNNNAPFQGEVFKIRHDGHQRLTFIKSLQGTLHVRDELSFGDVTEKVTEIRLYNGNRYETSQKIEAGEIFAVKGISLANIGDIIGSSNNSQPFELVPTLQAKVHYEGTQHIKDVLKTFRILEAEEPSLRVLWHEKFQEIHVHIMGVIQLEVLIEVLHERFSLDISFSEPQILYMETITTTVTGYGHFEPLKHYAEVHLLMEPNTRGTGNTFVNACHADDLSVGHQRLIEKHLFERDHHGLLTGFPVTDIRFTLLTGRAHNKHTEGGDFREATFRALRQGLEQAENILLEPYYRFKLKAPSDFIGRMMTDIQQAAGTFDAPIITEYDAIVTGRAPVSTFMSYSTTFAAYTNGKGVLSLQFDGYDTCHNTEEIIAQISYDKNADPDYTSSSIFCAKGKGYSVPWHEAQAAMHCID</sequence>
<keyword evidence="3" id="KW-0648">Protein biosynthesis</keyword>
<evidence type="ECO:0000256" key="3">
    <source>
        <dbReference type="ARBA" id="ARBA00022917"/>
    </source>
</evidence>
<reference evidence="7 8" key="1">
    <citation type="submission" date="2024-06" db="EMBL/GenBank/DDBJ databases">
        <title>Lysinibacillus zambalefons sp. nov., a Novel Firmicute Isolated from the Poon Bato Zambales Hyperalkaline Spring.</title>
        <authorList>
            <person name="Aja J.A."/>
            <person name="Lazaro J.E.H."/>
            <person name="Llorin L.D."/>
            <person name="Lim K.R."/>
            <person name="Teodosio J."/>
            <person name="Dalisay D.S."/>
        </authorList>
    </citation>
    <scope>NUCLEOTIDE SEQUENCE [LARGE SCALE GENOMIC DNA]</scope>
    <source>
        <strain evidence="7 8">M3</strain>
    </source>
</reference>
<comment type="caution">
    <text evidence="7">The sequence shown here is derived from an EMBL/GenBank/DDBJ whole genome shotgun (WGS) entry which is preliminary data.</text>
</comment>
<dbReference type="CDD" id="cd03711">
    <property type="entry name" value="Tet_C"/>
    <property type="match status" value="1"/>
</dbReference>
<dbReference type="InterPro" id="IPR000795">
    <property type="entry name" value="T_Tr_GTP-bd_dom"/>
</dbReference>
<keyword evidence="5" id="KW-0046">Antibiotic resistance</keyword>
<name>A0ABV1MTS7_9BACI</name>
<dbReference type="InterPro" id="IPR014721">
    <property type="entry name" value="Ribsml_uS5_D2-typ_fold_subgr"/>
</dbReference>
<dbReference type="Pfam" id="PF03764">
    <property type="entry name" value="EFG_IV"/>
    <property type="match status" value="1"/>
</dbReference>
<dbReference type="NCBIfam" id="TIGR00231">
    <property type="entry name" value="small_GTP"/>
    <property type="match status" value="1"/>
</dbReference>